<dbReference type="PANTHER" id="PTHR33463">
    <property type="entry name" value="NB-ARC DOMAIN-CONTAINING PROTEIN-RELATED"/>
    <property type="match status" value="1"/>
</dbReference>
<dbReference type="Pfam" id="PF00931">
    <property type="entry name" value="NB-ARC"/>
    <property type="match status" value="1"/>
</dbReference>
<dbReference type="InterPro" id="IPR002182">
    <property type="entry name" value="NB-ARC"/>
</dbReference>
<evidence type="ECO:0000313" key="3">
    <source>
        <dbReference type="EMBL" id="MBA4640572.1"/>
    </source>
</evidence>
<sequence>MSRELTTSLLAANSFCTFNPLNIWKSIKFAKNILKFIGEFPEWINYNNHLERKLQNLSGKMESLEGVKSDVRTQLENTEFQTGRKRKREVDHWIASVQKKAVQVRNVENHVNSISHLPRFLFRAWLGSCIEQEIRQVNELHKQGKFPEGLLLNAPENGGEPFVTTGLVGRIAGEKLDQIWAHIINPRTTRIGVQGHEGMGKSALMARLYNRLCSCCRVYYVNVPQCFSLYKLQAAIALELKVKLPLHEGSEARRASRLFRVLNSKKEFVLFLDGVSRDFCLEDVGIPWQGSGMKIVLASRSLDVCRRMSCQETVVLERLCREDSETLFMEKLASYTPVSEEIKDLVGEAVARCEGIPSRIITMAFQLRGVYEVNDWRDTLNEM</sequence>
<dbReference type="EMBL" id="GISG01119640">
    <property type="protein sequence ID" value="MBA4640572.1"/>
    <property type="molecule type" value="Transcribed_RNA"/>
</dbReference>
<reference evidence="3" key="2">
    <citation type="submission" date="2020-07" db="EMBL/GenBank/DDBJ databases">
        <authorList>
            <person name="Vera ALvarez R."/>
            <person name="Arias-Moreno D.M."/>
            <person name="Jimenez-Jacinto V."/>
            <person name="Jimenez-Bremont J.F."/>
            <person name="Swaminathan K."/>
            <person name="Moose S.P."/>
            <person name="Guerrero-Gonzalez M.L."/>
            <person name="Marino-Ramirez L."/>
            <person name="Landsman D."/>
            <person name="Rodriguez-Kessler M."/>
            <person name="Delgado-Sanchez P."/>
        </authorList>
    </citation>
    <scope>NUCLEOTIDE SEQUENCE</scope>
    <source>
        <tissue evidence="3">Cladode</tissue>
    </source>
</reference>
<dbReference type="GO" id="GO:0043531">
    <property type="term" value="F:ADP binding"/>
    <property type="evidence" value="ECO:0007669"/>
    <property type="project" value="InterPro"/>
</dbReference>
<dbReference type="InterPro" id="IPR027417">
    <property type="entry name" value="P-loop_NTPase"/>
</dbReference>
<dbReference type="PANTHER" id="PTHR33463:SF187">
    <property type="entry name" value="AND NB-ARC DOMAIN DISEASE RESISTANCE PROTEIN, PUTATIVE-RELATED"/>
    <property type="match status" value="1"/>
</dbReference>
<accession>A0A7C8ZDH4</accession>
<dbReference type="Gene3D" id="3.40.50.300">
    <property type="entry name" value="P-loop containing nucleotide triphosphate hydrolases"/>
    <property type="match status" value="1"/>
</dbReference>
<dbReference type="InterPro" id="IPR050905">
    <property type="entry name" value="Plant_NBS-LRR"/>
</dbReference>
<proteinExistence type="predicted"/>
<reference evidence="3" key="1">
    <citation type="journal article" date="2013" name="J. Plant Res.">
        <title>Effect of fungi and light on seed germination of three Opuntia species from semiarid lands of central Mexico.</title>
        <authorList>
            <person name="Delgado-Sanchez P."/>
            <person name="Jimenez-Bremont J.F."/>
            <person name="Guerrero-Gonzalez Mde L."/>
            <person name="Flores J."/>
        </authorList>
    </citation>
    <scope>NUCLEOTIDE SEQUENCE</scope>
    <source>
        <tissue evidence="3">Cladode</tissue>
    </source>
</reference>
<feature type="domain" description="NB-ARC" evidence="2">
    <location>
        <begin position="175"/>
        <end position="331"/>
    </location>
</feature>
<evidence type="ECO:0000259" key="2">
    <source>
        <dbReference type="Pfam" id="PF00931"/>
    </source>
</evidence>
<evidence type="ECO:0000256" key="1">
    <source>
        <dbReference type="ARBA" id="ARBA00022821"/>
    </source>
</evidence>
<dbReference type="AlphaFoldDB" id="A0A7C8ZDH4"/>
<keyword evidence="1" id="KW-0611">Plant defense</keyword>
<name>A0A7C8ZDH4_OPUST</name>
<protein>
    <recommendedName>
        <fullName evidence="2">NB-ARC domain-containing protein</fullName>
    </recommendedName>
</protein>
<organism evidence="3">
    <name type="scientific">Opuntia streptacantha</name>
    <name type="common">Prickly pear cactus</name>
    <name type="synonym">Opuntia cardona</name>
    <dbReference type="NCBI Taxonomy" id="393608"/>
    <lineage>
        <taxon>Eukaryota</taxon>
        <taxon>Viridiplantae</taxon>
        <taxon>Streptophyta</taxon>
        <taxon>Embryophyta</taxon>
        <taxon>Tracheophyta</taxon>
        <taxon>Spermatophyta</taxon>
        <taxon>Magnoliopsida</taxon>
        <taxon>eudicotyledons</taxon>
        <taxon>Gunneridae</taxon>
        <taxon>Pentapetalae</taxon>
        <taxon>Caryophyllales</taxon>
        <taxon>Cactineae</taxon>
        <taxon>Cactaceae</taxon>
        <taxon>Opuntioideae</taxon>
        <taxon>Opuntia</taxon>
    </lineage>
</organism>
<dbReference type="SUPFAM" id="SSF52540">
    <property type="entry name" value="P-loop containing nucleoside triphosphate hydrolases"/>
    <property type="match status" value="1"/>
</dbReference>